<dbReference type="CDD" id="cd14014">
    <property type="entry name" value="STKc_PknB_like"/>
    <property type="match status" value="1"/>
</dbReference>
<evidence type="ECO:0000313" key="6">
    <source>
        <dbReference type="EMBL" id="GAG23909.1"/>
    </source>
</evidence>
<evidence type="ECO:0000256" key="2">
    <source>
        <dbReference type="ARBA" id="ARBA00022741"/>
    </source>
</evidence>
<evidence type="ECO:0000256" key="4">
    <source>
        <dbReference type="ARBA" id="ARBA00022840"/>
    </source>
</evidence>
<dbReference type="PANTHER" id="PTHR43289">
    <property type="entry name" value="MITOGEN-ACTIVATED PROTEIN KINASE KINASE KINASE 20-RELATED"/>
    <property type="match status" value="1"/>
</dbReference>
<protein>
    <recommendedName>
        <fullName evidence="5">Protein kinase domain-containing protein</fullName>
    </recommendedName>
</protein>
<dbReference type="PROSITE" id="PS50011">
    <property type="entry name" value="PROTEIN_KINASE_DOM"/>
    <property type="match status" value="1"/>
</dbReference>
<dbReference type="SUPFAM" id="SSF56112">
    <property type="entry name" value="Protein kinase-like (PK-like)"/>
    <property type="match status" value="1"/>
</dbReference>
<dbReference type="GO" id="GO:0005524">
    <property type="term" value="F:ATP binding"/>
    <property type="evidence" value="ECO:0007669"/>
    <property type="project" value="UniProtKB-KW"/>
</dbReference>
<comment type="caution">
    <text evidence="6">The sequence shown here is derived from an EMBL/GenBank/DDBJ whole genome shotgun (WGS) entry which is preliminary data.</text>
</comment>
<dbReference type="InterPro" id="IPR008271">
    <property type="entry name" value="Ser/Thr_kinase_AS"/>
</dbReference>
<keyword evidence="1" id="KW-0808">Transferase</keyword>
<dbReference type="GO" id="GO:0004674">
    <property type="term" value="F:protein serine/threonine kinase activity"/>
    <property type="evidence" value="ECO:0007669"/>
    <property type="project" value="TreeGrafter"/>
</dbReference>
<organism evidence="6">
    <name type="scientific">marine sediment metagenome</name>
    <dbReference type="NCBI Taxonomy" id="412755"/>
    <lineage>
        <taxon>unclassified sequences</taxon>
        <taxon>metagenomes</taxon>
        <taxon>ecological metagenomes</taxon>
    </lineage>
</organism>
<name>X0VZJ6_9ZZZZ</name>
<dbReference type="PANTHER" id="PTHR43289:SF6">
    <property type="entry name" value="SERINE_THREONINE-PROTEIN KINASE NEKL-3"/>
    <property type="match status" value="1"/>
</dbReference>
<dbReference type="Gene3D" id="3.30.200.20">
    <property type="entry name" value="Phosphorylase Kinase, domain 1"/>
    <property type="match status" value="1"/>
</dbReference>
<dbReference type="Gene3D" id="1.10.510.10">
    <property type="entry name" value="Transferase(Phosphotransferase) domain 1"/>
    <property type="match status" value="1"/>
</dbReference>
<feature type="non-terminal residue" evidence="6">
    <location>
        <position position="175"/>
    </location>
</feature>
<evidence type="ECO:0000256" key="3">
    <source>
        <dbReference type="ARBA" id="ARBA00022777"/>
    </source>
</evidence>
<dbReference type="InterPro" id="IPR011009">
    <property type="entry name" value="Kinase-like_dom_sf"/>
</dbReference>
<keyword evidence="3" id="KW-0418">Kinase</keyword>
<dbReference type="PROSITE" id="PS00107">
    <property type="entry name" value="PROTEIN_KINASE_ATP"/>
    <property type="match status" value="1"/>
</dbReference>
<evidence type="ECO:0000259" key="5">
    <source>
        <dbReference type="PROSITE" id="PS50011"/>
    </source>
</evidence>
<proteinExistence type="predicted"/>
<dbReference type="Pfam" id="PF00069">
    <property type="entry name" value="Pkinase"/>
    <property type="match status" value="1"/>
</dbReference>
<feature type="domain" description="Protein kinase" evidence="5">
    <location>
        <begin position="11"/>
        <end position="175"/>
    </location>
</feature>
<accession>X0VZJ6</accession>
<dbReference type="InterPro" id="IPR017441">
    <property type="entry name" value="Protein_kinase_ATP_BS"/>
</dbReference>
<dbReference type="AlphaFoldDB" id="X0VZJ6"/>
<dbReference type="EMBL" id="BARS01030618">
    <property type="protein sequence ID" value="GAG23909.1"/>
    <property type="molecule type" value="Genomic_DNA"/>
</dbReference>
<sequence length="175" mass="19413">MDIGDILQDRYRLEAEIGHGGMGTVYRAHDQLLDRSVAIKVMSNTDFDTMGRSRLLDEARAAAKLNHTNIVSVYDAGEIDDLPFIVMELVDGTSLHDRKVESLDEILDIIRQVCAALEHAHEHDIIHRDLKPENVLITTDGVAKLSDFGLARSISSRLTSDGIIVGTVFYLAPEM</sequence>
<gene>
    <name evidence="6" type="ORF">S01H1_47739</name>
</gene>
<keyword evidence="4" id="KW-0067">ATP-binding</keyword>
<dbReference type="InterPro" id="IPR000719">
    <property type="entry name" value="Prot_kinase_dom"/>
</dbReference>
<keyword evidence="2" id="KW-0547">Nucleotide-binding</keyword>
<reference evidence="6" key="1">
    <citation type="journal article" date="2014" name="Front. Microbiol.">
        <title>High frequency of phylogenetically diverse reductive dehalogenase-homologous genes in deep subseafloor sedimentary metagenomes.</title>
        <authorList>
            <person name="Kawai M."/>
            <person name="Futagami T."/>
            <person name="Toyoda A."/>
            <person name="Takaki Y."/>
            <person name="Nishi S."/>
            <person name="Hori S."/>
            <person name="Arai W."/>
            <person name="Tsubouchi T."/>
            <person name="Morono Y."/>
            <person name="Uchiyama I."/>
            <person name="Ito T."/>
            <person name="Fujiyama A."/>
            <person name="Inagaki F."/>
            <person name="Takami H."/>
        </authorList>
    </citation>
    <scope>NUCLEOTIDE SEQUENCE</scope>
    <source>
        <strain evidence="6">Expedition CK06-06</strain>
    </source>
</reference>
<dbReference type="PROSITE" id="PS00108">
    <property type="entry name" value="PROTEIN_KINASE_ST"/>
    <property type="match status" value="1"/>
</dbReference>
<dbReference type="SMART" id="SM00220">
    <property type="entry name" value="S_TKc"/>
    <property type="match status" value="1"/>
</dbReference>
<evidence type="ECO:0000256" key="1">
    <source>
        <dbReference type="ARBA" id="ARBA00022679"/>
    </source>
</evidence>